<comment type="caution">
    <text evidence="9">The sequence shown here is derived from an EMBL/GenBank/DDBJ whole genome shotgun (WGS) entry which is preliminary data.</text>
</comment>
<sequence length="577" mass="64472">MTVVTNPGTAISRPQRWDRPFGPDMTDADVERVLAQPIFRDIDPAQFPASLSLGDIIRNDARIQRLSAGDVIVREGDYGNSVFVVLSGRVRVVLDGTTDRELGRRTSHDRRNFFQALRQLWANPRQPEVRDVAAYRNGGNVNVRGTAEDARTFIDDLDTFLGRHKTVAIDAGEAFGEIAALARSPRTATVFAEGETEVVELRWQGLRDIRRRDRGFREYVDGLYRQRSLTQHLSESPIFAHLDEATLQRIAEQTIFETHGTFEWFGSFKQVKQRDPSEVLEHEPVIAEEGHYLDGLMLIRSGFARITEQLDHGQRTVGYATKNDVFGLEEVLRHVRHGEELCLRRSLRAVGYVDILRVPTALIEEYVLPTAPPSLLPRTEADGGKDTMPAWAEQCSDLDMEQSLVDFLVDNRTINGTATMLIDTDRCTSCDDCVRACAAAHNNNPRFRRHGPIHENLQVTNACMHCADPVCLIGCPTGAIHRHPSGPVVIDDATCIGCGTCANSCPYDNISMVEIRDAAGDFIVDSATNQPIVKATKCDLCYEQLGGPACQRACPHDALIRIDMRDRETLAKWVNRK</sequence>
<keyword evidence="10" id="KW-1185">Reference proteome</keyword>
<dbReference type="InterPro" id="IPR017896">
    <property type="entry name" value="4Fe4S_Fe-S-bd"/>
</dbReference>
<keyword evidence="2" id="KW-0479">Metal-binding</keyword>
<dbReference type="Pfam" id="PF00027">
    <property type="entry name" value="cNMP_binding"/>
    <property type="match status" value="1"/>
</dbReference>
<dbReference type="CDD" id="cd00038">
    <property type="entry name" value="CAP_ED"/>
    <property type="match status" value="2"/>
</dbReference>
<dbReference type="GO" id="GO:0046872">
    <property type="term" value="F:metal ion binding"/>
    <property type="evidence" value="ECO:0007669"/>
    <property type="project" value="UniProtKB-KW"/>
</dbReference>
<dbReference type="Pfam" id="PF13247">
    <property type="entry name" value="Fer4_11"/>
    <property type="match status" value="1"/>
</dbReference>
<reference evidence="9 10" key="1">
    <citation type="submission" date="2018-07" db="EMBL/GenBank/DDBJ databases">
        <title>Venubactetium sediminum gen. nov., sp. nov., isolated from a marine solar saltern.</title>
        <authorList>
            <person name="Wang S."/>
        </authorList>
    </citation>
    <scope>NUCLEOTIDE SEQUENCE [LARGE SCALE GENOMIC DNA]</scope>
    <source>
        <strain evidence="9 10">WD2A32</strain>
    </source>
</reference>
<dbReference type="InterPro" id="IPR014710">
    <property type="entry name" value="RmlC-like_jellyroll"/>
</dbReference>
<feature type="domain" description="4Fe-4S ferredoxin-type" evidence="8">
    <location>
        <begin position="418"/>
        <end position="446"/>
    </location>
</feature>
<dbReference type="SUPFAM" id="SSF54862">
    <property type="entry name" value="4Fe-4S ferredoxins"/>
    <property type="match status" value="1"/>
</dbReference>
<dbReference type="EMBL" id="QPMH01000006">
    <property type="protein sequence ID" value="RDD62230.1"/>
    <property type="molecule type" value="Genomic_DNA"/>
</dbReference>
<dbReference type="PROSITE" id="PS00198">
    <property type="entry name" value="4FE4S_FER_1"/>
    <property type="match status" value="1"/>
</dbReference>
<name>A0A369TAB7_9PROT</name>
<evidence type="ECO:0000313" key="10">
    <source>
        <dbReference type="Proteomes" id="UP000253941"/>
    </source>
</evidence>
<evidence type="ECO:0000259" key="8">
    <source>
        <dbReference type="PROSITE" id="PS51379"/>
    </source>
</evidence>
<evidence type="ECO:0000256" key="4">
    <source>
        <dbReference type="ARBA" id="ARBA00023004"/>
    </source>
</evidence>
<organism evidence="9 10">
    <name type="scientific">Ferruginivarius sediminum</name>
    <dbReference type="NCBI Taxonomy" id="2661937"/>
    <lineage>
        <taxon>Bacteria</taxon>
        <taxon>Pseudomonadati</taxon>
        <taxon>Pseudomonadota</taxon>
        <taxon>Alphaproteobacteria</taxon>
        <taxon>Rhodospirillales</taxon>
        <taxon>Rhodospirillaceae</taxon>
        <taxon>Ferruginivarius</taxon>
    </lineage>
</organism>
<dbReference type="PROSITE" id="PS51379">
    <property type="entry name" value="4FE4S_FER_2"/>
    <property type="match status" value="2"/>
</dbReference>
<dbReference type="GO" id="GO:0051539">
    <property type="term" value="F:4 iron, 4 sulfur cluster binding"/>
    <property type="evidence" value="ECO:0007669"/>
    <property type="project" value="UniProtKB-KW"/>
</dbReference>
<evidence type="ECO:0000256" key="1">
    <source>
        <dbReference type="ARBA" id="ARBA00022485"/>
    </source>
</evidence>
<evidence type="ECO:0000256" key="2">
    <source>
        <dbReference type="ARBA" id="ARBA00022723"/>
    </source>
</evidence>
<dbReference type="AlphaFoldDB" id="A0A369TAB7"/>
<dbReference type="InterPro" id="IPR000595">
    <property type="entry name" value="cNMP-bd_dom"/>
</dbReference>
<dbReference type="InterPro" id="IPR017900">
    <property type="entry name" value="4Fe4S_Fe_S_CS"/>
</dbReference>
<feature type="domain" description="Cyclic nucleotide-binding" evidence="7">
    <location>
        <begin position="38"/>
        <end position="209"/>
    </location>
</feature>
<keyword evidence="1" id="KW-0004">4Fe-4S</keyword>
<dbReference type="CDD" id="cd16367">
    <property type="entry name" value="DMSOR_beta_like"/>
    <property type="match status" value="1"/>
</dbReference>
<evidence type="ECO:0000259" key="7">
    <source>
        <dbReference type="PROSITE" id="PS50042"/>
    </source>
</evidence>
<dbReference type="PROSITE" id="PS50042">
    <property type="entry name" value="CNMP_BINDING_3"/>
    <property type="match status" value="2"/>
</dbReference>
<dbReference type="SUPFAM" id="SSF51206">
    <property type="entry name" value="cAMP-binding domain-like"/>
    <property type="match status" value="2"/>
</dbReference>
<dbReference type="PANTHER" id="PTHR42859:SF17">
    <property type="entry name" value="ELECTRON TRANSPORT PROTEIN HYDN-RELATED"/>
    <property type="match status" value="1"/>
</dbReference>
<proteinExistence type="predicted"/>
<keyword evidence="5" id="KW-0411">Iron-sulfur</keyword>
<protein>
    <submittedName>
        <fullName evidence="9">4Fe-4S dicluster domain-containing protein</fullName>
    </submittedName>
</protein>
<dbReference type="PANTHER" id="PTHR42859">
    <property type="entry name" value="OXIDOREDUCTASE"/>
    <property type="match status" value="1"/>
</dbReference>
<dbReference type="Proteomes" id="UP000253941">
    <property type="component" value="Unassembled WGS sequence"/>
</dbReference>
<dbReference type="InterPro" id="IPR018488">
    <property type="entry name" value="cNMP-bd_CS"/>
</dbReference>
<feature type="region of interest" description="Disordered" evidence="6">
    <location>
        <begin position="1"/>
        <end position="23"/>
    </location>
</feature>
<dbReference type="PRINTS" id="PR00103">
    <property type="entry name" value="CAMPKINASE"/>
</dbReference>
<accession>A0A369TAB7</accession>
<evidence type="ECO:0000256" key="6">
    <source>
        <dbReference type="SAM" id="MobiDB-lite"/>
    </source>
</evidence>
<evidence type="ECO:0000256" key="5">
    <source>
        <dbReference type="ARBA" id="ARBA00023014"/>
    </source>
</evidence>
<dbReference type="Gene3D" id="2.60.120.10">
    <property type="entry name" value="Jelly Rolls"/>
    <property type="match status" value="2"/>
</dbReference>
<feature type="domain" description="Cyclic nucleotide-binding" evidence="7">
    <location>
        <begin position="238"/>
        <end position="332"/>
    </location>
</feature>
<evidence type="ECO:0000313" key="9">
    <source>
        <dbReference type="EMBL" id="RDD62230.1"/>
    </source>
</evidence>
<dbReference type="Gene3D" id="3.30.70.20">
    <property type="match status" value="2"/>
</dbReference>
<feature type="domain" description="4Fe-4S ferredoxin-type" evidence="8">
    <location>
        <begin position="486"/>
        <end position="515"/>
    </location>
</feature>
<keyword evidence="3" id="KW-0677">Repeat</keyword>
<dbReference type="RefSeq" id="WP_114581744.1">
    <property type="nucleotide sequence ID" value="NZ_QPMH01000006.1"/>
</dbReference>
<dbReference type="InterPro" id="IPR018490">
    <property type="entry name" value="cNMP-bd_dom_sf"/>
</dbReference>
<dbReference type="InterPro" id="IPR050294">
    <property type="entry name" value="RnfB_subfamily"/>
</dbReference>
<evidence type="ECO:0000256" key="3">
    <source>
        <dbReference type="ARBA" id="ARBA00022737"/>
    </source>
</evidence>
<dbReference type="PROSITE" id="PS00888">
    <property type="entry name" value="CNMP_BINDING_1"/>
    <property type="match status" value="1"/>
</dbReference>
<keyword evidence="4" id="KW-0408">Iron</keyword>
<gene>
    <name evidence="9" type="ORF">DRB17_08330</name>
</gene>